<organism evidence="1 2">
    <name type="scientific">Rhizophagus irregularis</name>
    <dbReference type="NCBI Taxonomy" id="588596"/>
    <lineage>
        <taxon>Eukaryota</taxon>
        <taxon>Fungi</taxon>
        <taxon>Fungi incertae sedis</taxon>
        <taxon>Mucoromycota</taxon>
        <taxon>Glomeromycotina</taxon>
        <taxon>Glomeromycetes</taxon>
        <taxon>Glomerales</taxon>
        <taxon>Glomeraceae</taxon>
        <taxon>Rhizophagus</taxon>
    </lineage>
</organism>
<name>A0A2N1MCR8_9GLOM</name>
<proteinExistence type="predicted"/>
<dbReference type="Proteomes" id="UP000233469">
    <property type="component" value="Unassembled WGS sequence"/>
</dbReference>
<dbReference type="VEuPathDB" id="FungiDB:FUN_004487"/>
<dbReference type="EMBL" id="LLXL01003046">
    <property type="protein sequence ID" value="PKK59447.1"/>
    <property type="molecule type" value="Genomic_DNA"/>
</dbReference>
<comment type="caution">
    <text evidence="1">The sequence shown here is derived from an EMBL/GenBank/DDBJ whole genome shotgun (WGS) entry which is preliminary data.</text>
</comment>
<protein>
    <submittedName>
        <fullName evidence="1">Uncharacterized protein</fullName>
    </submittedName>
</protein>
<reference evidence="1 2" key="1">
    <citation type="submission" date="2016-04" db="EMBL/GenBank/DDBJ databases">
        <title>Genome analyses suggest a sexual origin of heterokaryosis in a supposedly ancient asexual fungus.</title>
        <authorList>
            <person name="Ropars J."/>
            <person name="Sedzielewska K."/>
            <person name="Noel J."/>
            <person name="Charron P."/>
            <person name="Farinelli L."/>
            <person name="Marton T."/>
            <person name="Kruger M."/>
            <person name="Pelin A."/>
            <person name="Brachmann A."/>
            <person name="Corradi N."/>
        </authorList>
    </citation>
    <scope>NUCLEOTIDE SEQUENCE [LARGE SCALE GENOMIC DNA]</scope>
    <source>
        <strain evidence="1 2">C2</strain>
    </source>
</reference>
<evidence type="ECO:0000313" key="1">
    <source>
        <dbReference type="EMBL" id="PKK59447.1"/>
    </source>
</evidence>
<sequence length="171" mass="20308">METHQPRKEPINKFQASNQKKIQCCYLLFVKTQLTDCSDGECDKISDEVLLVNEYNLIWNKSIITGGFRKWRKKVTDAKWKNEILNIIVLPLLRDNVVLKTKDTKDRSYRIKNLLCELPTYTKLLERNTNKIETDLYSRCKKNEKETSEESIYRFGKQLEDNNQNEEIEIL</sequence>
<accession>A0A2N1MCR8</accession>
<gene>
    <name evidence="1" type="ORF">RhiirC2_794825</name>
</gene>
<evidence type="ECO:0000313" key="2">
    <source>
        <dbReference type="Proteomes" id="UP000233469"/>
    </source>
</evidence>
<dbReference type="AlphaFoldDB" id="A0A2N1MCR8"/>
<reference evidence="1 2" key="2">
    <citation type="submission" date="2017-10" db="EMBL/GenBank/DDBJ databases">
        <title>Extensive intraspecific genome diversity in a model arbuscular mycorrhizal fungus.</title>
        <authorList>
            <person name="Chen E.C.H."/>
            <person name="Morin E."/>
            <person name="Baudet D."/>
            <person name="Noel J."/>
            <person name="Ndikumana S."/>
            <person name="Charron P."/>
            <person name="St-Onge C."/>
            <person name="Giorgi J."/>
            <person name="Grigoriev I.V."/>
            <person name="Roux C."/>
            <person name="Martin F.M."/>
            <person name="Corradi N."/>
        </authorList>
    </citation>
    <scope>NUCLEOTIDE SEQUENCE [LARGE SCALE GENOMIC DNA]</scope>
    <source>
        <strain evidence="1 2">C2</strain>
    </source>
</reference>